<organism evidence="2 3">
    <name type="scientific">Pediococcus stilesii</name>
    <dbReference type="NCBI Taxonomy" id="331679"/>
    <lineage>
        <taxon>Bacteria</taxon>
        <taxon>Bacillati</taxon>
        <taxon>Bacillota</taxon>
        <taxon>Bacilli</taxon>
        <taxon>Lactobacillales</taxon>
        <taxon>Lactobacillaceae</taxon>
        <taxon>Pediococcus</taxon>
    </lineage>
</organism>
<feature type="domain" description="ATPase dynein-related AAA" evidence="1">
    <location>
        <begin position="310"/>
        <end position="477"/>
    </location>
</feature>
<gene>
    <name evidence="2" type="ORF">FEZ51_10115</name>
</gene>
<protein>
    <recommendedName>
        <fullName evidence="1">ATPase dynein-related AAA domain-containing protein</fullName>
    </recommendedName>
</protein>
<dbReference type="InterPro" id="IPR052934">
    <property type="entry name" value="Methyl-DNA_Rec/Restrict_Enz"/>
</dbReference>
<comment type="caution">
    <text evidence="2">The sequence shown here is derived from an EMBL/GenBank/DDBJ whole genome shotgun (WGS) entry which is preliminary data.</text>
</comment>
<evidence type="ECO:0000313" key="2">
    <source>
        <dbReference type="EMBL" id="TLQ03265.1"/>
    </source>
</evidence>
<dbReference type="GO" id="GO:0016887">
    <property type="term" value="F:ATP hydrolysis activity"/>
    <property type="evidence" value="ECO:0007669"/>
    <property type="project" value="InterPro"/>
</dbReference>
<accession>A0A5R9BRK7</accession>
<dbReference type="PANTHER" id="PTHR37291">
    <property type="entry name" value="5-METHYLCYTOSINE-SPECIFIC RESTRICTION ENZYME B"/>
    <property type="match status" value="1"/>
</dbReference>
<dbReference type="InterPro" id="IPR027417">
    <property type="entry name" value="P-loop_NTPase"/>
</dbReference>
<dbReference type="OrthoDB" id="9781481at2"/>
<name>A0A5R9BRK7_9LACO</name>
<sequence length="608" mass="69341">MRTVISQRLWNKLKKYEDANFKSNKPTFFQNIEKISKTNKYTDSVASFFTKFQSDLSATNYFPEPFVTVASLSDLQIDNSLSEYMTVLLNDAGEFVSNVLIAYSDKAGNTIVSQQFNSFILDKIAQDGTVDYLYESGPQKLIYFTFDLNVYQDKDEYPKTMQEAIRSAVTIGFDIIEMFPSKFKFLPFTSAERAYQFYNDVTSSKNKTSDTRIEKNDQGLILIKKGNNNKSIGSSLFVPLLLILAYYKLSHPSLDFDKISFEIYDEGKLLSTSENTISDFLNNLFNGNFRKGISLRKFDFNRSPIKTGKNILIYGAPGTGKSFYVDSKLSPMFNGTKERITFFNDFDYTDFVGGLKPQRDFEGRVKYVYVPGAFTRVLVEAFNNPENSHLLIIEELNRANAASVFGEVFQMLDRDSNGLSEYEVFNGELAEYLDERVLGFTNFKDTGIKIPGNMTIIATMNPADQGVQQIDTAFKRRWLSEYKSIDFDAVSYGNKATADSQFTWKQVGEAINEYLLNEVKIEEDALVGQYFLKENEITDPQVFVDKLLGYLWTDAARYSDGLFVQYKFADVQATFMKTRHLSDVLTLDAFKRDSTQGNLPVGDKNAKY</sequence>
<dbReference type="PANTHER" id="PTHR37291:SF1">
    <property type="entry name" value="TYPE IV METHYL-DIRECTED RESTRICTION ENZYME ECOKMCRB SUBUNIT"/>
    <property type="match status" value="1"/>
</dbReference>
<dbReference type="Gene3D" id="3.40.50.300">
    <property type="entry name" value="P-loop containing nucleotide triphosphate hydrolases"/>
    <property type="match status" value="1"/>
</dbReference>
<dbReference type="Pfam" id="PF07728">
    <property type="entry name" value="AAA_5"/>
    <property type="match status" value="1"/>
</dbReference>
<dbReference type="EMBL" id="VBTH01000031">
    <property type="protein sequence ID" value="TLQ03265.1"/>
    <property type="molecule type" value="Genomic_DNA"/>
</dbReference>
<reference evidence="2 3" key="1">
    <citation type="submission" date="2019-05" db="EMBL/GenBank/DDBJ databases">
        <title>The metagenome of a microbial culture collection derived from dairy environment covers the genomic content of the human microbiome.</title>
        <authorList>
            <person name="Roder T."/>
            <person name="Wuthrich D."/>
            <person name="Sattari Z."/>
            <person name="Von Ah U."/>
            <person name="Bar C."/>
            <person name="Ronchi F."/>
            <person name="Macpherson A.J."/>
            <person name="Ganal-Vonarburg S.C."/>
            <person name="Bruggmann R."/>
            <person name="Vergeres G."/>
        </authorList>
    </citation>
    <scope>NUCLEOTIDE SEQUENCE [LARGE SCALE GENOMIC DNA]</scope>
    <source>
        <strain evidence="2 3">FAM 18815</strain>
    </source>
</reference>
<dbReference type="Proteomes" id="UP000305541">
    <property type="component" value="Unassembled WGS sequence"/>
</dbReference>
<dbReference type="InterPro" id="IPR011704">
    <property type="entry name" value="ATPase_dyneun-rel_AAA"/>
</dbReference>
<dbReference type="RefSeq" id="WP_138474968.1">
    <property type="nucleotide sequence ID" value="NZ_VBTH01000031.1"/>
</dbReference>
<evidence type="ECO:0000313" key="3">
    <source>
        <dbReference type="Proteomes" id="UP000305541"/>
    </source>
</evidence>
<dbReference type="SUPFAM" id="SSF52540">
    <property type="entry name" value="P-loop containing nucleoside triphosphate hydrolases"/>
    <property type="match status" value="1"/>
</dbReference>
<evidence type="ECO:0000259" key="1">
    <source>
        <dbReference type="Pfam" id="PF07728"/>
    </source>
</evidence>
<proteinExistence type="predicted"/>
<dbReference type="GO" id="GO:0005524">
    <property type="term" value="F:ATP binding"/>
    <property type="evidence" value="ECO:0007669"/>
    <property type="project" value="InterPro"/>
</dbReference>
<dbReference type="AlphaFoldDB" id="A0A5R9BRK7"/>